<evidence type="ECO:0000256" key="1">
    <source>
        <dbReference type="SAM" id="Phobius"/>
    </source>
</evidence>
<dbReference type="Proteomes" id="UP001156140">
    <property type="component" value="Unassembled WGS sequence"/>
</dbReference>
<dbReference type="InterPro" id="IPR024399">
    <property type="entry name" value="DUF2628"/>
</dbReference>
<name>A0AA41UEF7_9HYPH</name>
<sequence>MTLYSLFTRNGADGPDAAPQAVAERFSWFAFLLPPVYALVHRLWLAFLGLVVVILALGFAGRWLGGDAAFWLYGLMALWFGFEAPAFRARKLHRQGYLHAGDTIAAAEDLARIDYLKNR</sequence>
<reference evidence="2" key="1">
    <citation type="submission" date="2022-03" db="EMBL/GenBank/DDBJ databases">
        <title>The complete genome sequence of a Methyloterrigena soli.</title>
        <authorList>
            <person name="Zi Z."/>
        </authorList>
    </citation>
    <scope>NUCLEOTIDE SEQUENCE</scope>
    <source>
        <strain evidence="2">M48</strain>
    </source>
</reference>
<keyword evidence="1" id="KW-0472">Membrane</keyword>
<proteinExistence type="predicted"/>
<dbReference type="AlphaFoldDB" id="A0AA41UEF7"/>
<dbReference type="Pfam" id="PF10947">
    <property type="entry name" value="DUF2628"/>
    <property type="match status" value="1"/>
</dbReference>
<keyword evidence="3" id="KW-1185">Reference proteome</keyword>
<organism evidence="2 3">
    <name type="scientific">Paradevosia shaoguanensis</name>
    <dbReference type="NCBI Taxonomy" id="1335043"/>
    <lineage>
        <taxon>Bacteria</taxon>
        <taxon>Pseudomonadati</taxon>
        <taxon>Pseudomonadota</taxon>
        <taxon>Alphaproteobacteria</taxon>
        <taxon>Hyphomicrobiales</taxon>
        <taxon>Devosiaceae</taxon>
        <taxon>Paradevosia</taxon>
    </lineage>
</organism>
<gene>
    <name evidence="2" type="ORF">ML536_16180</name>
</gene>
<dbReference type="EMBL" id="JALAZD010000002">
    <property type="protein sequence ID" value="MCI0128369.1"/>
    <property type="molecule type" value="Genomic_DNA"/>
</dbReference>
<evidence type="ECO:0000313" key="3">
    <source>
        <dbReference type="Proteomes" id="UP001156140"/>
    </source>
</evidence>
<keyword evidence="1" id="KW-0812">Transmembrane</keyword>
<evidence type="ECO:0000313" key="2">
    <source>
        <dbReference type="EMBL" id="MCI0128369.1"/>
    </source>
</evidence>
<feature type="transmembrane region" description="Helical" evidence="1">
    <location>
        <begin position="70"/>
        <end position="87"/>
    </location>
</feature>
<feature type="transmembrane region" description="Helical" evidence="1">
    <location>
        <begin position="43"/>
        <end position="64"/>
    </location>
</feature>
<accession>A0AA41UEF7</accession>
<dbReference type="RefSeq" id="WP_281736557.1">
    <property type="nucleotide sequence ID" value="NZ_JAKETQ010000002.1"/>
</dbReference>
<comment type="caution">
    <text evidence="2">The sequence shown here is derived from an EMBL/GenBank/DDBJ whole genome shotgun (WGS) entry which is preliminary data.</text>
</comment>
<protein>
    <submittedName>
        <fullName evidence="2">DUF2628 domain-containing protein</fullName>
    </submittedName>
</protein>
<keyword evidence="1" id="KW-1133">Transmembrane helix</keyword>